<comment type="caution">
    <text evidence="2">The sequence shown here is derived from an EMBL/GenBank/DDBJ whole genome shotgun (WGS) entry which is preliminary data.</text>
</comment>
<dbReference type="Gene3D" id="2.170.120.30">
    <property type="match status" value="1"/>
</dbReference>
<dbReference type="InterPro" id="IPR012505">
    <property type="entry name" value="YbbR"/>
</dbReference>
<accession>A0ABQ5JG33</accession>
<reference evidence="2" key="1">
    <citation type="journal article" date="2022" name="Int. J. Syst. Evol. Microbiol.">
        <title>A novel species of lactic acid bacteria, Ligilactobacillus pabuli sp. nov., isolated from alfalfa silage.</title>
        <authorList>
            <person name="Tohno M."/>
            <person name="Tanizawa Y."/>
            <person name="Sawada H."/>
            <person name="Sakamoto M."/>
            <person name="Ohkuma M."/>
            <person name="Kobayashi H."/>
        </authorList>
    </citation>
    <scope>NUCLEOTIDE SEQUENCE</scope>
    <source>
        <strain evidence="2">AF129</strain>
    </source>
</reference>
<dbReference type="PANTHER" id="PTHR37804">
    <property type="entry name" value="CDAA REGULATORY PROTEIN CDAR"/>
    <property type="match status" value="1"/>
</dbReference>
<evidence type="ECO:0000313" key="2">
    <source>
        <dbReference type="EMBL" id="GKS80818.1"/>
    </source>
</evidence>
<dbReference type="Pfam" id="PF07949">
    <property type="entry name" value="YbbR"/>
    <property type="match status" value="3"/>
</dbReference>
<evidence type="ECO:0000313" key="3">
    <source>
        <dbReference type="Proteomes" id="UP001055149"/>
    </source>
</evidence>
<dbReference type="EMBL" id="BQXH01000003">
    <property type="protein sequence ID" value="GKS80818.1"/>
    <property type="molecule type" value="Genomic_DNA"/>
</dbReference>
<dbReference type="PANTHER" id="PTHR37804:SF1">
    <property type="entry name" value="CDAA REGULATORY PROTEIN CDAR"/>
    <property type="match status" value="1"/>
</dbReference>
<proteinExistence type="predicted"/>
<dbReference type="Proteomes" id="UP001055149">
    <property type="component" value="Unassembled WGS sequence"/>
</dbReference>
<organism evidence="2 3">
    <name type="scientific">Ligilactobacillus pabuli</name>
    <dbReference type="NCBI Taxonomy" id="2886039"/>
    <lineage>
        <taxon>Bacteria</taxon>
        <taxon>Bacillati</taxon>
        <taxon>Bacillota</taxon>
        <taxon>Bacilli</taxon>
        <taxon>Lactobacillales</taxon>
        <taxon>Lactobacillaceae</taxon>
        <taxon>Ligilactobacillus</taxon>
    </lineage>
</organism>
<gene>
    <name evidence="2" type="ORF">LPAF129_05030</name>
</gene>
<dbReference type="InterPro" id="IPR053154">
    <property type="entry name" value="c-di-AMP_regulator"/>
</dbReference>
<dbReference type="RefSeq" id="WP_244054593.1">
    <property type="nucleotide sequence ID" value="NZ_BQXH01000003.1"/>
</dbReference>
<keyword evidence="3" id="KW-1185">Reference proteome</keyword>
<name>A0ABQ5JG33_9LACO</name>
<feature type="compositionally biased region" description="Low complexity" evidence="1">
    <location>
        <begin position="362"/>
        <end position="377"/>
    </location>
</feature>
<evidence type="ECO:0000256" key="1">
    <source>
        <dbReference type="SAM" id="MobiDB-lite"/>
    </source>
</evidence>
<dbReference type="Gene3D" id="2.170.120.40">
    <property type="entry name" value="YbbR-like domain"/>
    <property type="match status" value="2"/>
</dbReference>
<protein>
    <recommendedName>
        <fullName evidence="4">Cell surface protein</fullName>
    </recommendedName>
</protein>
<evidence type="ECO:0008006" key="4">
    <source>
        <dbReference type="Google" id="ProtNLM"/>
    </source>
</evidence>
<feature type="region of interest" description="Disordered" evidence="1">
    <location>
        <begin position="322"/>
        <end position="385"/>
    </location>
</feature>
<feature type="compositionally biased region" description="Polar residues" evidence="1">
    <location>
        <begin position="326"/>
        <end position="343"/>
    </location>
</feature>
<sequence length="385" mass="40684">MKIAQALNSKVAYSLLALLFTVFLFVYVNSEHSSGDNQSQISTSLMKNTRASVKKEINYSYDSDKYYVDGAQQTAKISLIGPSGLVKAAQNTGNFQLNADLHGLKPGVHTVKLKVSGLSSEISARPTPTEIKVKISKKGHASFPVQVRYDSTRIAKGYATGVASASRQSVKVTGAASDIKKIESVVADVNLPENSKKSTSRNVLLRAIDSAGKELSVTISPEATRVNIPIYLASSDKKVPVHLVSGGQGVAGKKYSFSTDTKYVTLTGTKDALKKIDSLEVPVSLVGVNDNETRTISLDSDRSGITAVSPSSIQVTINVTDEKSAADNSSQGSTNTSPTTGNKETTEEEIPNKNQSEDESQSSESSSSSTESSSSSSANVEAGAE</sequence>